<accession>A0AAF0DVK7</accession>
<name>A0AAF0DVK7_9BASI</name>
<dbReference type="GO" id="GO:0000132">
    <property type="term" value="P:establishment of mitotic spindle orientation"/>
    <property type="evidence" value="ECO:0007669"/>
    <property type="project" value="TreeGrafter"/>
</dbReference>
<comment type="similarity">
    <text evidence="2">Belongs to the nudE family.</text>
</comment>
<gene>
    <name evidence="9" type="primary">NDE1</name>
    <name evidence="9" type="ORF">MBRA1_002242</name>
</gene>
<feature type="compositionally biased region" description="Low complexity" evidence="7">
    <location>
        <begin position="318"/>
        <end position="358"/>
    </location>
</feature>
<dbReference type="GO" id="GO:0007020">
    <property type="term" value="P:microtubule nucleation"/>
    <property type="evidence" value="ECO:0007669"/>
    <property type="project" value="TreeGrafter"/>
</dbReference>
<dbReference type="PANTHER" id="PTHR10921">
    <property type="entry name" value="NUCLEAR DISTRIBUTION PROTEIN NUDE HOMOLOG 1"/>
    <property type="match status" value="1"/>
</dbReference>
<dbReference type="Proteomes" id="UP001216638">
    <property type="component" value="Chromosome 2"/>
</dbReference>
<dbReference type="AlphaFoldDB" id="A0AAF0DVK7"/>
<evidence type="ECO:0000256" key="2">
    <source>
        <dbReference type="ARBA" id="ARBA00007429"/>
    </source>
</evidence>
<keyword evidence="4" id="KW-0493">Microtubule</keyword>
<reference evidence="9" key="1">
    <citation type="submission" date="2023-03" db="EMBL/GenBank/DDBJ databases">
        <title>Mating type loci evolution in Malassezia.</title>
        <authorList>
            <person name="Coelho M.A."/>
        </authorList>
    </citation>
    <scope>NUCLEOTIDE SEQUENCE</scope>
    <source>
        <strain evidence="9">CBS 14135</strain>
    </source>
</reference>
<dbReference type="Gene3D" id="6.10.250.1080">
    <property type="match status" value="1"/>
</dbReference>
<evidence type="ECO:0000256" key="5">
    <source>
        <dbReference type="ARBA" id="ARBA00023054"/>
    </source>
</evidence>
<evidence type="ECO:0000256" key="1">
    <source>
        <dbReference type="ARBA" id="ARBA00004245"/>
    </source>
</evidence>
<keyword evidence="6" id="KW-0206">Cytoskeleton</keyword>
<feature type="compositionally biased region" description="Low complexity" evidence="7">
    <location>
        <begin position="413"/>
        <end position="429"/>
    </location>
</feature>
<evidence type="ECO:0000256" key="3">
    <source>
        <dbReference type="ARBA" id="ARBA00022490"/>
    </source>
</evidence>
<evidence type="ECO:0000256" key="4">
    <source>
        <dbReference type="ARBA" id="ARBA00022701"/>
    </source>
</evidence>
<keyword evidence="10" id="KW-1185">Reference proteome</keyword>
<sequence>MTDAPRFSHAAEEAQHYKAQVQHMQDALREAENGLQEFMESSKELEAELEADIAQTSARADALQAENEALRADVDEWRSKYQQSLAEHNATLGELHRELSKLRESHDAYKTKLRDMELDNDELENAERMINSSLADMERQYNSAMERTALLESELEDKTRLEEENQRLKDELRDLREELAVRQRAAPAPAPQEVAEDTGADDDELQLSDLVTARRGAPSGKAYTLERLREHMRQLQMRLQNAQTATLATRPRAERSSLPRPRSSLSVSQSGAVSPRRTHTPLGRAETPVAPRPATPTSARAERRKSNSFIPVPANGLSRSQTRTRPPSRLWDAPSSAPGSAPSSARPPSVASPAPAVPYEFMEHDPSTSPVRRGSVLGRRRSMTHAPLASGAATSPSGLPRARAASPSKLRSPSKPGTSPSKPGTSPSKPAVPWR</sequence>
<keyword evidence="5" id="KW-0175">Coiled coil</keyword>
<dbReference type="GO" id="GO:0008017">
    <property type="term" value="F:microtubule binding"/>
    <property type="evidence" value="ECO:0007669"/>
    <property type="project" value="InterPro"/>
</dbReference>
<dbReference type="Pfam" id="PF04880">
    <property type="entry name" value="NUDE_C"/>
    <property type="match status" value="1"/>
</dbReference>
<dbReference type="GO" id="GO:0000776">
    <property type="term" value="C:kinetochore"/>
    <property type="evidence" value="ECO:0007669"/>
    <property type="project" value="TreeGrafter"/>
</dbReference>
<feature type="compositionally biased region" description="Low complexity" evidence="7">
    <location>
        <begin position="182"/>
        <end position="193"/>
    </location>
</feature>
<evidence type="ECO:0000313" key="9">
    <source>
        <dbReference type="EMBL" id="WFC95591.1"/>
    </source>
</evidence>
<feature type="region of interest" description="Disordered" evidence="7">
    <location>
        <begin position="182"/>
        <end position="202"/>
    </location>
</feature>
<evidence type="ECO:0000259" key="8">
    <source>
        <dbReference type="Pfam" id="PF04880"/>
    </source>
</evidence>
<feature type="domain" description="NUDE" evidence="8">
    <location>
        <begin position="133"/>
        <end position="186"/>
    </location>
</feature>
<feature type="compositionally biased region" description="Low complexity" evidence="7">
    <location>
        <begin position="258"/>
        <end position="274"/>
    </location>
</feature>
<feature type="region of interest" description="Disordered" evidence="7">
    <location>
        <begin position="242"/>
        <end position="435"/>
    </location>
</feature>
<dbReference type="GO" id="GO:0047496">
    <property type="term" value="P:vesicle transport along microtubule"/>
    <property type="evidence" value="ECO:0007669"/>
    <property type="project" value="TreeGrafter"/>
</dbReference>
<comment type="subcellular location">
    <subcellularLocation>
        <location evidence="1">Cytoplasm</location>
        <location evidence="1">Cytoskeleton</location>
    </subcellularLocation>
</comment>
<evidence type="ECO:0000313" key="10">
    <source>
        <dbReference type="Proteomes" id="UP001216638"/>
    </source>
</evidence>
<evidence type="ECO:0000256" key="6">
    <source>
        <dbReference type="ARBA" id="ARBA00023212"/>
    </source>
</evidence>
<dbReference type="InterPro" id="IPR006964">
    <property type="entry name" value="NUDE_dom"/>
</dbReference>
<dbReference type="GO" id="GO:0005871">
    <property type="term" value="C:kinesin complex"/>
    <property type="evidence" value="ECO:0007669"/>
    <property type="project" value="TreeGrafter"/>
</dbReference>
<keyword evidence="3" id="KW-0963">Cytoplasm</keyword>
<dbReference type="PANTHER" id="PTHR10921:SF1">
    <property type="entry name" value="NUCLEAR DISTRIBUTION PROTEIN NUDE HOMOLOG"/>
    <property type="match status" value="1"/>
</dbReference>
<dbReference type="GO" id="GO:0007059">
    <property type="term" value="P:chromosome segregation"/>
    <property type="evidence" value="ECO:0007669"/>
    <property type="project" value="TreeGrafter"/>
</dbReference>
<dbReference type="GO" id="GO:0051642">
    <property type="term" value="P:centrosome localization"/>
    <property type="evidence" value="ECO:0007669"/>
    <property type="project" value="TreeGrafter"/>
</dbReference>
<protein>
    <submittedName>
        <fullName evidence="9">NADH:ubiquinone oxidoreductase</fullName>
    </submittedName>
</protein>
<dbReference type="InterPro" id="IPR033494">
    <property type="entry name" value="NUDE"/>
</dbReference>
<dbReference type="GO" id="GO:0005874">
    <property type="term" value="C:microtubule"/>
    <property type="evidence" value="ECO:0007669"/>
    <property type="project" value="UniProtKB-KW"/>
</dbReference>
<evidence type="ECO:0000256" key="7">
    <source>
        <dbReference type="SAM" id="MobiDB-lite"/>
    </source>
</evidence>
<proteinExistence type="inferred from homology"/>
<dbReference type="EMBL" id="CP119952">
    <property type="protein sequence ID" value="WFC95591.1"/>
    <property type="molecule type" value="Genomic_DNA"/>
</dbReference>
<organism evidence="9 10">
    <name type="scientific">Malassezia brasiliensis</name>
    <dbReference type="NCBI Taxonomy" id="1821822"/>
    <lineage>
        <taxon>Eukaryota</taxon>
        <taxon>Fungi</taxon>
        <taxon>Dikarya</taxon>
        <taxon>Basidiomycota</taxon>
        <taxon>Ustilaginomycotina</taxon>
        <taxon>Malasseziomycetes</taxon>
        <taxon>Malasseziales</taxon>
        <taxon>Malasseziaceae</taxon>
        <taxon>Malassezia</taxon>
    </lineage>
</organism>